<keyword evidence="3" id="KW-1185">Reference proteome</keyword>
<accession>A0AAD9S108</accession>
<comment type="caution">
    <text evidence="2">The sequence shown here is derived from an EMBL/GenBank/DDBJ whole genome shotgun (WGS) entry which is preliminary data.</text>
</comment>
<protein>
    <submittedName>
        <fullName evidence="2">Uncharacterized protein</fullName>
    </submittedName>
</protein>
<dbReference type="Proteomes" id="UP001258017">
    <property type="component" value="Unassembled WGS sequence"/>
</dbReference>
<dbReference type="EMBL" id="JAIFRP010000002">
    <property type="protein sequence ID" value="KAK2589118.1"/>
    <property type="molecule type" value="Genomic_DNA"/>
</dbReference>
<evidence type="ECO:0000313" key="2">
    <source>
        <dbReference type="EMBL" id="KAK2589118.1"/>
    </source>
</evidence>
<sequence length="102" mass="11547">MCHERSHDSVFQDQIEVQIRVLNYEFFIELQPVGITGTPPFLSDTLYIFPRLQSRLTDGTSSSCQIKKGLATLDPFFPFGTNSSRRSTTRHSSSFRSVESAV</sequence>
<feature type="compositionally biased region" description="Low complexity" evidence="1">
    <location>
        <begin position="83"/>
        <end position="102"/>
    </location>
</feature>
<dbReference type="AlphaFoldDB" id="A0AAD9S108"/>
<reference evidence="2" key="1">
    <citation type="submission" date="2021-08" db="EMBL/GenBank/DDBJ databases">
        <authorList>
            <person name="Misof B."/>
            <person name="Oliver O."/>
            <person name="Podsiadlowski L."/>
            <person name="Donath A."/>
            <person name="Peters R."/>
            <person name="Mayer C."/>
            <person name="Rust J."/>
            <person name="Gunkel S."/>
            <person name="Lesny P."/>
            <person name="Martin S."/>
            <person name="Oeyen J.P."/>
            <person name="Petersen M."/>
            <person name="Panagiotis P."/>
            <person name="Wilbrandt J."/>
            <person name="Tanja T."/>
        </authorList>
    </citation>
    <scope>NUCLEOTIDE SEQUENCE</scope>
    <source>
        <strain evidence="2">GBR_01_08_01A</strain>
        <tissue evidence="2">Thorax + abdomen</tissue>
    </source>
</reference>
<evidence type="ECO:0000256" key="1">
    <source>
        <dbReference type="SAM" id="MobiDB-lite"/>
    </source>
</evidence>
<organism evidence="2 3">
    <name type="scientific">Odynerus spinipes</name>
    <dbReference type="NCBI Taxonomy" id="1348599"/>
    <lineage>
        <taxon>Eukaryota</taxon>
        <taxon>Metazoa</taxon>
        <taxon>Ecdysozoa</taxon>
        <taxon>Arthropoda</taxon>
        <taxon>Hexapoda</taxon>
        <taxon>Insecta</taxon>
        <taxon>Pterygota</taxon>
        <taxon>Neoptera</taxon>
        <taxon>Endopterygota</taxon>
        <taxon>Hymenoptera</taxon>
        <taxon>Apocrita</taxon>
        <taxon>Aculeata</taxon>
        <taxon>Vespoidea</taxon>
        <taxon>Vespidae</taxon>
        <taxon>Eumeninae</taxon>
        <taxon>Odynerus</taxon>
    </lineage>
</organism>
<evidence type="ECO:0000313" key="3">
    <source>
        <dbReference type="Proteomes" id="UP001258017"/>
    </source>
</evidence>
<gene>
    <name evidence="2" type="ORF">KPH14_001943</name>
</gene>
<proteinExistence type="predicted"/>
<reference evidence="2" key="2">
    <citation type="journal article" date="2023" name="Commun. Biol.">
        <title>Intrasexual cuticular hydrocarbon dimorphism in a wasp sheds light on hydrocarbon biosynthesis genes in Hymenoptera.</title>
        <authorList>
            <person name="Moris V.C."/>
            <person name="Podsiadlowski L."/>
            <person name="Martin S."/>
            <person name="Oeyen J.P."/>
            <person name="Donath A."/>
            <person name="Petersen M."/>
            <person name="Wilbrandt J."/>
            <person name="Misof B."/>
            <person name="Liedtke D."/>
            <person name="Thamm M."/>
            <person name="Scheiner R."/>
            <person name="Schmitt T."/>
            <person name="Niehuis O."/>
        </authorList>
    </citation>
    <scope>NUCLEOTIDE SEQUENCE</scope>
    <source>
        <strain evidence="2">GBR_01_08_01A</strain>
    </source>
</reference>
<feature type="region of interest" description="Disordered" evidence="1">
    <location>
        <begin position="81"/>
        <end position="102"/>
    </location>
</feature>
<name>A0AAD9S108_9HYME</name>